<dbReference type="PRINTS" id="PR00080">
    <property type="entry name" value="SDRFAMILY"/>
</dbReference>
<dbReference type="PROSITE" id="PS00061">
    <property type="entry name" value="ADH_SHORT"/>
    <property type="match status" value="1"/>
</dbReference>
<evidence type="ECO:0000256" key="1">
    <source>
        <dbReference type="ARBA" id="ARBA00006484"/>
    </source>
</evidence>
<dbReference type="Pfam" id="PF13561">
    <property type="entry name" value="adh_short_C2"/>
    <property type="match status" value="1"/>
</dbReference>
<dbReference type="InterPro" id="IPR020904">
    <property type="entry name" value="Sc_DH/Rdtase_CS"/>
</dbReference>
<dbReference type="PANTHER" id="PTHR42760:SF133">
    <property type="entry name" value="3-OXOACYL-[ACYL-CARRIER-PROTEIN] REDUCTASE"/>
    <property type="match status" value="1"/>
</dbReference>
<dbReference type="PRINTS" id="PR00081">
    <property type="entry name" value="GDHRDH"/>
</dbReference>
<organism evidence="3 4">
    <name type="scientific">Thermobifida alba</name>
    <name type="common">Thermomonospora alba</name>
    <dbReference type="NCBI Taxonomy" id="53522"/>
    <lineage>
        <taxon>Bacteria</taxon>
        <taxon>Bacillati</taxon>
        <taxon>Actinomycetota</taxon>
        <taxon>Actinomycetes</taxon>
        <taxon>Streptosporangiales</taxon>
        <taxon>Nocardiopsidaceae</taxon>
        <taxon>Thermobifida</taxon>
    </lineage>
</organism>
<keyword evidence="2" id="KW-0560">Oxidoreductase</keyword>
<evidence type="ECO:0000256" key="2">
    <source>
        <dbReference type="ARBA" id="ARBA00023002"/>
    </source>
</evidence>
<name>A0ABY4L6X3_THEAE</name>
<accession>A0ABY4L6X3</accession>
<comment type="similarity">
    <text evidence="1">Belongs to the short-chain dehydrogenases/reductases (SDR) family.</text>
</comment>
<sequence>MRAWVTGASRGLGRSIAVGLAAAGYDVAVTARSGEALTEVTAEIEERGARALPLPADVSDPDSVRTAAGQLERSWGGLDTCVAAAGVSPYLKDAVDITDEEWRTVLGVNLDGTFWTVREAARIMRATNTPGSITVVSSIHARAAGSRLGAYSASKGAVEALVRNLAVDWAEFGIRVNALAPGYFETDMTAGLRNSRRFASALLQRVPMGRFGDPAELVPAAVFLASPASSYVTGSVLAVDGGWTAA</sequence>
<reference evidence="3 4" key="1">
    <citation type="submission" date="2020-04" db="EMBL/GenBank/DDBJ databases">
        <title>Thermobifida alba genome sequencing and assembly.</title>
        <authorList>
            <person name="Luzics S."/>
            <person name="Horvath B."/>
            <person name="Nagy I."/>
            <person name="Toth A."/>
            <person name="Nagy I."/>
            <person name="Kukolya J."/>
        </authorList>
    </citation>
    <scope>NUCLEOTIDE SEQUENCE [LARGE SCALE GENOMIC DNA]</scope>
    <source>
        <strain evidence="3 4">DSM 43795</strain>
    </source>
</reference>
<dbReference type="Gene3D" id="3.40.50.720">
    <property type="entry name" value="NAD(P)-binding Rossmann-like Domain"/>
    <property type="match status" value="1"/>
</dbReference>
<protein>
    <submittedName>
        <fullName evidence="3">SDR family oxidoreductase</fullName>
    </submittedName>
</protein>
<dbReference type="EMBL" id="CP051627">
    <property type="protein sequence ID" value="UPT23377.1"/>
    <property type="molecule type" value="Genomic_DNA"/>
</dbReference>
<dbReference type="Proteomes" id="UP000832041">
    <property type="component" value="Chromosome"/>
</dbReference>
<evidence type="ECO:0000313" key="4">
    <source>
        <dbReference type="Proteomes" id="UP000832041"/>
    </source>
</evidence>
<evidence type="ECO:0000313" key="3">
    <source>
        <dbReference type="EMBL" id="UPT23377.1"/>
    </source>
</evidence>
<dbReference type="InterPro" id="IPR002347">
    <property type="entry name" value="SDR_fam"/>
</dbReference>
<dbReference type="InterPro" id="IPR036291">
    <property type="entry name" value="NAD(P)-bd_dom_sf"/>
</dbReference>
<keyword evidence="4" id="KW-1185">Reference proteome</keyword>
<dbReference type="PANTHER" id="PTHR42760">
    <property type="entry name" value="SHORT-CHAIN DEHYDROGENASES/REDUCTASES FAMILY MEMBER"/>
    <property type="match status" value="1"/>
</dbReference>
<dbReference type="SUPFAM" id="SSF51735">
    <property type="entry name" value="NAD(P)-binding Rossmann-fold domains"/>
    <property type="match status" value="1"/>
</dbReference>
<gene>
    <name evidence="3" type="ORF">FOF52_06745</name>
</gene>
<proteinExistence type="inferred from homology"/>